<dbReference type="Gene3D" id="2.60.40.690">
    <property type="entry name" value="Alpha-macroglobulin, receptor-binding domain"/>
    <property type="match status" value="1"/>
</dbReference>
<gene>
    <name evidence="2" type="ORF">DSTB1V02_LOCUS9247</name>
</gene>
<dbReference type="PANTHER" id="PTHR11412">
    <property type="entry name" value="MACROGLOBULIN / COMPLEMENT"/>
    <property type="match status" value="1"/>
</dbReference>
<name>A0A7R9A8H7_9CRUS</name>
<evidence type="ECO:0000313" key="2">
    <source>
        <dbReference type="EMBL" id="CAD7249450.1"/>
    </source>
</evidence>
<dbReference type="InterPro" id="IPR008930">
    <property type="entry name" value="Terpenoid_cyclase/PrenylTrfase"/>
</dbReference>
<dbReference type="SUPFAM" id="SSF49410">
    <property type="entry name" value="Alpha-macroglobulin receptor domain"/>
    <property type="match status" value="1"/>
</dbReference>
<dbReference type="InterPro" id="IPR007110">
    <property type="entry name" value="Ig-like_dom"/>
</dbReference>
<feature type="domain" description="Ig-like" evidence="1">
    <location>
        <begin position="827"/>
        <end position="922"/>
    </location>
</feature>
<dbReference type="InterPro" id="IPR009048">
    <property type="entry name" value="A-macroglobulin_rcpt-bd"/>
</dbReference>
<evidence type="ECO:0000259" key="1">
    <source>
        <dbReference type="PROSITE" id="PS50835"/>
    </source>
</evidence>
<sequence>MTAAVHDSTRLFYITVEAAEEVRAHEQVSIRVVAINTMQTEIYVLLILKGSDDYKSIQVEEGGYVFSYNPRTTGGDHQHLLLIPPGEAIEVPFPIVPTIDQGTIEVTIEALTQIRRDEEKIEIHVLAEGVEMAEHTSILLDLKNRANVFQFFDIGVEESPIVPYQNWRRYVYGSPAASLSVFGDVVGPTFPEVPVNQEVLLGRASQTAEQYLFDFAANLWTLKYLRLTNQFNWDEAKKAFNGMNVFYAAIMHKFNEGQGLKYTPISNMSVWLTATAVRHFNEANFPDWENFIYVDPKVISDMTAWILRYQTREGAFRETTYYSEYPLILRMDGHPWGYAGEWNNSVEEGPRDVPLTAHVLITLNQILDLLPGRLRGDASNARLRAKSYLEYSLPKIKDPYALAITAYALIMAKSVESEVAFALLYKARRENDNGVYWSREPVPVNFITWENNRPFLNPKGEETWDALSIEATSYALLVHIQREGTINILHERIVSWLNSMRMNTGGFIASPDTLVAMEALTEYSWRARLRDITDMSVTLEVTATPGWVETVHIGNRSIARLKTFDLENIWGHVNIVGRGAGQAVLQMDYSYGIDWDPLKDVPPVDAYELDVHETYHNFRNKSLITVELCPRWINLEESPVSGGVTIEVENPSGYRITQGEAVLNVVRKRPHPTLMDVKADSTTTVWYFSQISSEAHCFNYTLRRWYPVANLTRFRVANIYSTFQPERFYMAMFNVTALYALDICAVCGSYQYFIQERRRLSEVVLPELQCYSAPYGVEVQMVDIQEGFRPNEVDYASFRYEDLLQELRHCYQHSCGCFLLVSHFGSPSLDIIGSPDVYVKAGSAVDLKCKISDLNEEEQMFVFWFHNGTRILDVPDGPGSSLKAFRLENGVDFETFSIEETQLGHAGNYTCQVAEGQQASVVLHVIQGERPQAMHEGNSSGRPGCQVATVVIWTLFTRLRGFG</sequence>
<dbReference type="SMART" id="SM00409">
    <property type="entry name" value="IG"/>
    <property type="match status" value="1"/>
</dbReference>
<dbReference type="PANTHER" id="PTHR11412:SF146">
    <property type="entry name" value="CD109 ANTIGEN"/>
    <property type="match status" value="1"/>
</dbReference>
<dbReference type="InterPro" id="IPR036179">
    <property type="entry name" value="Ig-like_dom_sf"/>
</dbReference>
<organism evidence="2">
    <name type="scientific">Darwinula stevensoni</name>
    <dbReference type="NCBI Taxonomy" id="69355"/>
    <lineage>
        <taxon>Eukaryota</taxon>
        <taxon>Metazoa</taxon>
        <taxon>Ecdysozoa</taxon>
        <taxon>Arthropoda</taxon>
        <taxon>Crustacea</taxon>
        <taxon>Oligostraca</taxon>
        <taxon>Ostracoda</taxon>
        <taxon>Podocopa</taxon>
        <taxon>Podocopida</taxon>
        <taxon>Darwinulocopina</taxon>
        <taxon>Darwinuloidea</taxon>
        <taxon>Darwinulidae</taxon>
        <taxon>Darwinula</taxon>
    </lineage>
</organism>
<dbReference type="Gene3D" id="1.50.10.20">
    <property type="match status" value="1"/>
</dbReference>
<reference evidence="2" key="1">
    <citation type="submission" date="2020-11" db="EMBL/GenBank/DDBJ databases">
        <authorList>
            <person name="Tran Van P."/>
        </authorList>
    </citation>
    <scope>NUCLEOTIDE SEQUENCE</scope>
</reference>
<dbReference type="InterPro" id="IPR011626">
    <property type="entry name" value="Alpha-macroglobulin_TED"/>
</dbReference>
<dbReference type="EMBL" id="LR901820">
    <property type="protein sequence ID" value="CAD7249450.1"/>
    <property type="molecule type" value="Genomic_DNA"/>
</dbReference>
<dbReference type="PROSITE" id="PS50835">
    <property type="entry name" value="IG_LIKE"/>
    <property type="match status" value="1"/>
</dbReference>
<dbReference type="Proteomes" id="UP000677054">
    <property type="component" value="Unassembled WGS sequence"/>
</dbReference>
<dbReference type="InterPro" id="IPR003599">
    <property type="entry name" value="Ig_sub"/>
</dbReference>
<dbReference type="InterPro" id="IPR036595">
    <property type="entry name" value="A-macroglobulin_rcpt-bd_sf"/>
</dbReference>
<accession>A0A7R9A8H7</accession>
<dbReference type="Pfam" id="PF00047">
    <property type="entry name" value="ig"/>
    <property type="match status" value="1"/>
</dbReference>
<dbReference type="InterPro" id="IPR050473">
    <property type="entry name" value="A2M/Complement_sys"/>
</dbReference>
<dbReference type="Gene3D" id="2.60.40.10">
    <property type="entry name" value="Immunoglobulins"/>
    <property type="match status" value="2"/>
</dbReference>
<dbReference type="InterPro" id="IPR013151">
    <property type="entry name" value="Immunoglobulin_dom"/>
</dbReference>
<dbReference type="SMART" id="SM01361">
    <property type="entry name" value="A2M_recep"/>
    <property type="match status" value="1"/>
</dbReference>
<keyword evidence="3" id="KW-1185">Reference proteome</keyword>
<dbReference type="OrthoDB" id="6359008at2759"/>
<dbReference type="AlphaFoldDB" id="A0A7R9A8H7"/>
<protein>
    <recommendedName>
        <fullName evidence="1">Ig-like domain-containing protein</fullName>
    </recommendedName>
</protein>
<proteinExistence type="predicted"/>
<dbReference type="GO" id="GO:0005615">
    <property type="term" value="C:extracellular space"/>
    <property type="evidence" value="ECO:0007669"/>
    <property type="project" value="InterPro"/>
</dbReference>
<dbReference type="SUPFAM" id="SSF48239">
    <property type="entry name" value="Terpenoid cyclases/Protein prenyltransferases"/>
    <property type="match status" value="1"/>
</dbReference>
<dbReference type="Pfam" id="PF07678">
    <property type="entry name" value="TED_complement"/>
    <property type="match status" value="1"/>
</dbReference>
<dbReference type="InterPro" id="IPR013783">
    <property type="entry name" value="Ig-like_fold"/>
</dbReference>
<dbReference type="SUPFAM" id="SSF48726">
    <property type="entry name" value="Immunoglobulin"/>
    <property type="match status" value="1"/>
</dbReference>
<dbReference type="Pfam" id="PF07677">
    <property type="entry name" value="A2M_recep"/>
    <property type="match status" value="1"/>
</dbReference>
<dbReference type="EMBL" id="CAJPEV010002303">
    <property type="protein sequence ID" value="CAG0896451.1"/>
    <property type="molecule type" value="Genomic_DNA"/>
</dbReference>
<evidence type="ECO:0000313" key="3">
    <source>
        <dbReference type="Proteomes" id="UP000677054"/>
    </source>
</evidence>